<dbReference type="PANTHER" id="PTHR35399:SF2">
    <property type="entry name" value="DUF839 DOMAIN-CONTAINING PROTEIN"/>
    <property type="match status" value="1"/>
</dbReference>
<sequence>MKLLPMLGLTHGNRSAVTCALKCNNACAHPVPNQSTEPSFREIASAQLSRRRLLAAAGTLAAGVAAGSGALPLEPAAAKPKGGAKSTDTVGSGALEFEPIDPVPFETDAVTVPAGYTWNPILRWGDPLFHNSPDFDPSHPNAEAQELQFGYNNDYTDIIVTDRAGREGLLVCNHEYTNRDIMFEPTASDAEELEVIRTMIAAHGFSIVELERKAKRRNWKYVRGAELNRRITGNTEFVFDGPAAGVALLQTAADPEGMFPHGTLGNCSGGTTPWGTILSGEENFNGYFKADPNAVGSARYGLSDADTSYAFEKVDPRFDATTADYANEPHRFGWVVEIDPSDPTSTPKKHTALGRFKHEAANVRVDDEGNVAVYMGDDERFDYLYKFVAKRKYVEGARKHNLKLLSEGDLYVAKFTGEQRPDNANLGTGEWIALTENGESVVPGMSTEEVLVFTRLAADKLGATPMDRPEDVEPNPITGKVYVACTNNTDRGVKAGKPGPDAANPRKANKDGHIVELTEHKNQADATTFSWDLFLVCGDPDDAGTYFGGYDGPVAPISCPDNVAFDSKGNLWISTDGAPSALKLADGLFRVPLTGDERGKVAQFLAVPNQAETCGPVIHDADGSVFVAVQHPGEDGSWDDQQSYFPDYVAAGSRPSRGEWRGPRPAIVQVTKKRN</sequence>
<accession>A0A1H1RKD0</accession>
<dbReference type="InterPro" id="IPR008557">
    <property type="entry name" value="PhoX"/>
</dbReference>
<organism evidence="2 3">
    <name type="scientific">Microlunatus soli</name>
    <dbReference type="NCBI Taxonomy" id="630515"/>
    <lineage>
        <taxon>Bacteria</taxon>
        <taxon>Bacillati</taxon>
        <taxon>Actinomycetota</taxon>
        <taxon>Actinomycetes</taxon>
        <taxon>Propionibacteriales</taxon>
        <taxon>Propionibacteriaceae</taxon>
        <taxon>Microlunatus</taxon>
    </lineage>
</organism>
<feature type="compositionally biased region" description="Low complexity" evidence="1">
    <location>
        <begin position="73"/>
        <end position="85"/>
    </location>
</feature>
<dbReference type="InterPro" id="IPR006311">
    <property type="entry name" value="TAT_signal"/>
</dbReference>
<dbReference type="Pfam" id="PF05787">
    <property type="entry name" value="PhoX"/>
    <property type="match status" value="1"/>
</dbReference>
<evidence type="ECO:0000313" key="2">
    <source>
        <dbReference type="EMBL" id="SDS35966.1"/>
    </source>
</evidence>
<protein>
    <recommendedName>
        <fullName evidence="4">Phosphatase</fullName>
    </recommendedName>
</protein>
<feature type="region of interest" description="Disordered" evidence="1">
    <location>
        <begin position="654"/>
        <end position="675"/>
    </location>
</feature>
<dbReference type="EMBL" id="LT629772">
    <property type="protein sequence ID" value="SDS35966.1"/>
    <property type="molecule type" value="Genomic_DNA"/>
</dbReference>
<evidence type="ECO:0008006" key="4">
    <source>
        <dbReference type="Google" id="ProtNLM"/>
    </source>
</evidence>
<dbReference type="AlphaFoldDB" id="A0A1H1RKD0"/>
<evidence type="ECO:0000256" key="1">
    <source>
        <dbReference type="SAM" id="MobiDB-lite"/>
    </source>
</evidence>
<dbReference type="RefSeq" id="WP_231920238.1">
    <property type="nucleotide sequence ID" value="NZ_LT629772.1"/>
</dbReference>
<proteinExistence type="predicted"/>
<dbReference type="SUPFAM" id="SSF63829">
    <property type="entry name" value="Calcium-dependent phosphotriesterase"/>
    <property type="match status" value="1"/>
</dbReference>
<gene>
    <name evidence="2" type="ORF">SAMN04489812_1674</name>
</gene>
<keyword evidence="3" id="KW-1185">Reference proteome</keyword>
<name>A0A1H1RKD0_9ACTN</name>
<dbReference type="PANTHER" id="PTHR35399">
    <property type="entry name" value="SLR8030 PROTEIN"/>
    <property type="match status" value="1"/>
</dbReference>
<evidence type="ECO:0000313" key="3">
    <source>
        <dbReference type="Proteomes" id="UP000199103"/>
    </source>
</evidence>
<feature type="region of interest" description="Disordered" evidence="1">
    <location>
        <begin position="73"/>
        <end position="97"/>
    </location>
</feature>
<dbReference type="PROSITE" id="PS51318">
    <property type="entry name" value="TAT"/>
    <property type="match status" value="1"/>
</dbReference>
<dbReference type="Proteomes" id="UP000199103">
    <property type="component" value="Chromosome I"/>
</dbReference>
<dbReference type="STRING" id="630515.SAMN04489812_1674"/>
<reference evidence="2 3" key="1">
    <citation type="submission" date="2016-10" db="EMBL/GenBank/DDBJ databases">
        <authorList>
            <person name="de Groot N.N."/>
        </authorList>
    </citation>
    <scope>NUCLEOTIDE SEQUENCE [LARGE SCALE GENOMIC DNA]</scope>
    <source>
        <strain evidence="2 3">DSM 21800</strain>
    </source>
</reference>